<dbReference type="Proteomes" id="UP001429984">
    <property type="component" value="Unassembled WGS sequence"/>
</dbReference>
<proteinExistence type="predicted"/>
<dbReference type="InterPro" id="IPR000182">
    <property type="entry name" value="GNAT_dom"/>
</dbReference>
<dbReference type="EMBL" id="JADLZT010000013">
    <property type="protein sequence ID" value="MBF6026083.1"/>
    <property type="molecule type" value="Genomic_DNA"/>
</dbReference>
<keyword evidence="3" id="KW-1185">Reference proteome</keyword>
<accession>A0ABS0BAR7</accession>
<dbReference type="InterPro" id="IPR016181">
    <property type="entry name" value="Acyl_CoA_acyltransferase"/>
</dbReference>
<sequence length="171" mass="18507">MPAADSPVRVERIVDDAVMRSVQELRVSGDQYRFVGDTAFNLGNSLRDPMSEAMAVFAGETVVGFYRLDFAPRAIAGRDWPEPAVGLRAFVIGLAYQGCGFGAGALTATSADLRRRHPGRRLLALTVNCTNHAAIAMYRKAGFTDTGELYLAGSSGPQHVMLYRLQPQALT</sequence>
<protein>
    <submittedName>
        <fullName evidence="2">GNAT family N-acetyltransferase</fullName>
    </submittedName>
</protein>
<dbReference type="RefSeq" id="WP_194932678.1">
    <property type="nucleotide sequence ID" value="NZ_JADLZT010000013.1"/>
</dbReference>
<dbReference type="Gene3D" id="3.40.630.30">
    <property type="match status" value="1"/>
</dbReference>
<name>A0ABS0BAR7_9GAMM</name>
<organism evidence="2 3">
    <name type="scientific">Lysobacter niastensis</name>
    <dbReference type="NCBI Taxonomy" id="380629"/>
    <lineage>
        <taxon>Bacteria</taxon>
        <taxon>Pseudomonadati</taxon>
        <taxon>Pseudomonadota</taxon>
        <taxon>Gammaproteobacteria</taxon>
        <taxon>Lysobacterales</taxon>
        <taxon>Lysobacteraceae</taxon>
        <taxon>Lysobacter</taxon>
    </lineage>
</organism>
<reference evidence="2 3" key="1">
    <citation type="submission" date="2020-11" db="EMBL/GenBank/DDBJ databases">
        <title>Draft Genome Sequence and Secondary Metabolite Biosynthetic Potential of the Lysobacter niastensis Type strain DSM 18481.</title>
        <authorList>
            <person name="Turrini P."/>
            <person name="Artuso I."/>
            <person name="Tescari M."/>
            <person name="Lugli G.A."/>
            <person name="Frangipani E."/>
            <person name="Ventura M."/>
            <person name="Visca P."/>
        </authorList>
    </citation>
    <scope>NUCLEOTIDE SEQUENCE [LARGE SCALE GENOMIC DNA]</scope>
    <source>
        <strain evidence="2 3">DSM 18481</strain>
    </source>
</reference>
<evidence type="ECO:0000313" key="2">
    <source>
        <dbReference type="EMBL" id="MBF6026083.1"/>
    </source>
</evidence>
<evidence type="ECO:0000313" key="3">
    <source>
        <dbReference type="Proteomes" id="UP001429984"/>
    </source>
</evidence>
<dbReference type="Pfam" id="PF00583">
    <property type="entry name" value="Acetyltransf_1"/>
    <property type="match status" value="1"/>
</dbReference>
<feature type="domain" description="N-acetyltransferase" evidence="1">
    <location>
        <begin position="11"/>
        <end position="167"/>
    </location>
</feature>
<comment type="caution">
    <text evidence="2">The sequence shown here is derived from an EMBL/GenBank/DDBJ whole genome shotgun (WGS) entry which is preliminary data.</text>
</comment>
<dbReference type="SUPFAM" id="SSF55729">
    <property type="entry name" value="Acyl-CoA N-acyltransferases (Nat)"/>
    <property type="match status" value="1"/>
</dbReference>
<gene>
    <name evidence="2" type="ORF">IU514_18795</name>
</gene>
<evidence type="ECO:0000259" key="1">
    <source>
        <dbReference type="PROSITE" id="PS51186"/>
    </source>
</evidence>
<dbReference type="PROSITE" id="PS51186">
    <property type="entry name" value="GNAT"/>
    <property type="match status" value="1"/>
</dbReference>